<protein>
    <submittedName>
        <fullName evidence="2">Flagellin and related hook-associated protein</fullName>
    </submittedName>
</protein>
<dbReference type="InterPro" id="IPR046358">
    <property type="entry name" value="Flagellin_C"/>
</dbReference>
<accession>A0A1W6P1N9</accession>
<name>A0A1W6P1N9_9RHOB</name>
<keyword evidence="2" id="KW-0282">Flagellum</keyword>
<keyword evidence="2" id="KW-0966">Cell projection</keyword>
<evidence type="ECO:0000259" key="1">
    <source>
        <dbReference type="Pfam" id="PF00700"/>
    </source>
</evidence>
<gene>
    <name evidence="2" type="primary">flgL</name>
    <name evidence="2" type="ORF">BVG79_02088</name>
</gene>
<dbReference type="Proteomes" id="UP000242447">
    <property type="component" value="Chromosome"/>
</dbReference>
<keyword evidence="3" id="KW-1185">Reference proteome</keyword>
<dbReference type="STRING" id="92947.BVG79_02088"/>
<keyword evidence="2" id="KW-0969">Cilium</keyword>
<dbReference type="OrthoDB" id="7312911at2"/>
<dbReference type="Pfam" id="PF00700">
    <property type="entry name" value="Flagellin_C"/>
    <property type="match status" value="1"/>
</dbReference>
<dbReference type="EMBL" id="CP019937">
    <property type="protein sequence ID" value="ARO15428.1"/>
    <property type="molecule type" value="Genomic_DNA"/>
</dbReference>
<dbReference type="RefSeq" id="WP_085786827.1">
    <property type="nucleotide sequence ID" value="NZ_CP019937.1"/>
</dbReference>
<evidence type="ECO:0000313" key="2">
    <source>
        <dbReference type="EMBL" id="ARO15428.1"/>
    </source>
</evidence>
<proteinExistence type="predicted"/>
<feature type="domain" description="Flagellin C-terminal" evidence="1">
    <location>
        <begin position="260"/>
        <end position="335"/>
    </location>
</feature>
<reference evidence="2 3" key="1">
    <citation type="submission" date="2017-02" db="EMBL/GenBank/DDBJ databases">
        <title>Ketogulonicigenium robustum SPU B003 Genome sequencing and assembly.</title>
        <authorList>
            <person name="Li Y."/>
            <person name="Liu L."/>
            <person name="Wang C."/>
            <person name="Zhang M."/>
            <person name="Zhang T."/>
            <person name="Zhang Y."/>
        </authorList>
    </citation>
    <scope>NUCLEOTIDE SEQUENCE [LARGE SCALE GENOMIC DNA]</scope>
    <source>
        <strain evidence="2 3">SPU_B003</strain>
    </source>
</reference>
<dbReference type="SUPFAM" id="SSF64518">
    <property type="entry name" value="Phase 1 flagellin"/>
    <property type="match status" value="1"/>
</dbReference>
<dbReference type="KEGG" id="kro:BVG79_02088"/>
<sequence>MAFTPLSDLGRHFANRQANLQIREKLETLTAEVASGEASDMSAHLGVQTGQFAAIKHRLSMIESYTKSASLLATQLTAMQSALENIDTQRGNISAQLISVSSQATQVELSAATEAARNGFAQVVASLNTQSAGVSLFAGASTDGPAVSDGDDILAALEGYVAGAVTVADAKQRIADWFDASFPAAGAGGVGYHGAPGENMTRQIDADLTVTISVRADDPVLVGLMRDLATAAISDKLGFSNTAQAQLVHAAGEGLITQASGLSAARARLGLAEQTVAQTQAKLAVEKTSLATTRNDMAQIDTFEASTALQAVSDQLELHYTLTARLASLSLTNYLR</sequence>
<organism evidence="2 3">
    <name type="scientific">Ketogulonicigenium robustum</name>
    <dbReference type="NCBI Taxonomy" id="92947"/>
    <lineage>
        <taxon>Bacteria</taxon>
        <taxon>Pseudomonadati</taxon>
        <taxon>Pseudomonadota</taxon>
        <taxon>Alphaproteobacteria</taxon>
        <taxon>Rhodobacterales</taxon>
        <taxon>Roseobacteraceae</taxon>
        <taxon>Ketogulonicigenium</taxon>
    </lineage>
</organism>
<evidence type="ECO:0000313" key="3">
    <source>
        <dbReference type="Proteomes" id="UP000242447"/>
    </source>
</evidence>
<dbReference type="AlphaFoldDB" id="A0A1W6P1N9"/>